<organism evidence="1 2">
    <name type="scientific">Jaapia argillacea MUCL 33604</name>
    <dbReference type="NCBI Taxonomy" id="933084"/>
    <lineage>
        <taxon>Eukaryota</taxon>
        <taxon>Fungi</taxon>
        <taxon>Dikarya</taxon>
        <taxon>Basidiomycota</taxon>
        <taxon>Agaricomycotina</taxon>
        <taxon>Agaricomycetes</taxon>
        <taxon>Agaricomycetidae</taxon>
        <taxon>Jaapiales</taxon>
        <taxon>Jaapiaceae</taxon>
        <taxon>Jaapia</taxon>
    </lineage>
</organism>
<sequence length="134" mass="15518">IYVHRTMRINFTMYDVWRGHDNINPNTHRCDVMVLAREDDGEGEPHPFWYARVLGIHHVNVVELDGTGIIPPPQQMDFLHVHWFGQDPDWRSGWKAKQLDQLGFIPETNEDTFGFLDPEDVVCGCHLIPAYAHG</sequence>
<protein>
    <submittedName>
        <fullName evidence="1">Uncharacterized protein</fullName>
    </submittedName>
</protein>
<reference evidence="2" key="1">
    <citation type="journal article" date="2014" name="Proc. Natl. Acad. Sci. U.S.A.">
        <title>Extensive sampling of basidiomycete genomes demonstrates inadequacy of the white-rot/brown-rot paradigm for wood decay fungi.</title>
        <authorList>
            <person name="Riley R."/>
            <person name="Salamov A.A."/>
            <person name="Brown D.W."/>
            <person name="Nagy L.G."/>
            <person name="Floudas D."/>
            <person name="Held B.W."/>
            <person name="Levasseur A."/>
            <person name="Lombard V."/>
            <person name="Morin E."/>
            <person name="Otillar R."/>
            <person name="Lindquist E.A."/>
            <person name="Sun H."/>
            <person name="LaButti K.M."/>
            <person name="Schmutz J."/>
            <person name="Jabbour D."/>
            <person name="Luo H."/>
            <person name="Baker S.E."/>
            <person name="Pisabarro A.G."/>
            <person name="Walton J.D."/>
            <person name="Blanchette R.A."/>
            <person name="Henrissat B."/>
            <person name="Martin F."/>
            <person name="Cullen D."/>
            <person name="Hibbett D.S."/>
            <person name="Grigoriev I.V."/>
        </authorList>
    </citation>
    <scope>NUCLEOTIDE SEQUENCE [LARGE SCALE GENOMIC DNA]</scope>
    <source>
        <strain evidence="2">MUCL 33604</strain>
    </source>
</reference>
<dbReference type="InParanoid" id="A0A067Q2A0"/>
<accession>A0A067Q2A0</accession>
<keyword evidence="2" id="KW-1185">Reference proteome</keyword>
<name>A0A067Q2A0_9AGAM</name>
<evidence type="ECO:0000313" key="2">
    <source>
        <dbReference type="Proteomes" id="UP000027265"/>
    </source>
</evidence>
<dbReference type="HOGENOM" id="CLU_002498_5_0_1"/>
<dbReference type="STRING" id="933084.A0A067Q2A0"/>
<dbReference type="OrthoDB" id="3183767at2759"/>
<evidence type="ECO:0000313" key="1">
    <source>
        <dbReference type="EMBL" id="KDQ61193.1"/>
    </source>
</evidence>
<feature type="non-terminal residue" evidence="1">
    <location>
        <position position="1"/>
    </location>
</feature>
<dbReference type="EMBL" id="KL197713">
    <property type="protein sequence ID" value="KDQ61193.1"/>
    <property type="molecule type" value="Genomic_DNA"/>
</dbReference>
<dbReference type="Proteomes" id="UP000027265">
    <property type="component" value="Unassembled WGS sequence"/>
</dbReference>
<proteinExistence type="predicted"/>
<dbReference type="AlphaFoldDB" id="A0A067Q2A0"/>
<gene>
    <name evidence="1" type="ORF">JAAARDRAFT_124840</name>
</gene>